<dbReference type="PANTHER" id="PTHR11496">
    <property type="entry name" value="ALCOHOL DEHYDROGENASE"/>
    <property type="match status" value="1"/>
</dbReference>
<evidence type="ECO:0000259" key="2">
    <source>
        <dbReference type="Pfam" id="PF00465"/>
    </source>
</evidence>
<dbReference type="EMBL" id="AEGP01000066">
    <property type="protein sequence ID" value="EGG41200.1"/>
    <property type="molecule type" value="Genomic_DNA"/>
</dbReference>
<dbReference type="GO" id="GO:0004022">
    <property type="term" value="F:alcohol dehydrogenase (NAD+) activity"/>
    <property type="evidence" value="ECO:0007669"/>
    <property type="project" value="TreeGrafter"/>
</dbReference>
<accession>F3KMW7</accession>
<dbReference type="InterPro" id="IPR001670">
    <property type="entry name" value="ADH_Fe/GldA"/>
</dbReference>
<proteinExistence type="predicted"/>
<protein>
    <submittedName>
        <fullName evidence="4">Iron-containing alcohol dehydrogenase</fullName>
    </submittedName>
</protein>
<name>F3KMW7_9ARCH</name>
<dbReference type="GO" id="GO:0046872">
    <property type="term" value="F:metal ion binding"/>
    <property type="evidence" value="ECO:0007669"/>
    <property type="project" value="InterPro"/>
</dbReference>
<gene>
    <name evidence="4" type="ORF">Nlim_2009</name>
</gene>
<reference evidence="4" key="1">
    <citation type="journal article" date="2011" name="PLoS ONE">
        <title>Genome of a low-salinity ammonia-oxidizing archaeon determined by single-cell and metagenomic analysis.</title>
        <authorList>
            <person name="Blainey P.C."/>
            <person name="Mosier A.C."/>
            <person name="Potanina A."/>
            <person name="Francis C.A."/>
            <person name="Quake S.R."/>
        </authorList>
    </citation>
    <scope>NUCLEOTIDE SEQUENCE [LARGE SCALE GENOMIC DNA]</scope>
    <source>
        <strain evidence="4">SFB1</strain>
    </source>
</reference>
<dbReference type="Gene3D" id="3.40.50.1970">
    <property type="match status" value="1"/>
</dbReference>
<dbReference type="InterPro" id="IPR056798">
    <property type="entry name" value="ADH_Fe_C"/>
</dbReference>
<evidence type="ECO:0000256" key="1">
    <source>
        <dbReference type="ARBA" id="ARBA00023002"/>
    </source>
</evidence>
<dbReference type="Pfam" id="PF00465">
    <property type="entry name" value="Fe-ADH"/>
    <property type="match status" value="1"/>
</dbReference>
<evidence type="ECO:0000313" key="4">
    <source>
        <dbReference type="EMBL" id="EGG41200.1"/>
    </source>
</evidence>
<dbReference type="HOGENOM" id="CLU_884552_0_0_2"/>
<dbReference type="PANTHER" id="PTHR11496:SF83">
    <property type="entry name" value="HYDROXYACID-OXOACID TRANSHYDROGENASE, MITOCHONDRIAL"/>
    <property type="match status" value="1"/>
</dbReference>
<dbReference type="STRING" id="886738.Nlim_2009"/>
<feature type="domain" description="Fe-containing alcohol dehydrogenase-like C-terminal" evidence="3">
    <location>
        <begin position="157"/>
        <end position="271"/>
    </location>
</feature>
<evidence type="ECO:0000259" key="3">
    <source>
        <dbReference type="Pfam" id="PF25137"/>
    </source>
</evidence>
<dbReference type="Proteomes" id="UP000004348">
    <property type="component" value="Chromosome"/>
</dbReference>
<sequence length="313" mass="35010">MYKIIQPSKIIFGLDSAKNFSYPFKPLIITSSGAIKREWLDHLDINDFELFDSVESNPSMETVNKIVEKFDPSSFSAIIGIGGGSVLDVAKYVGFKTVKQKIMIPTTFGSGSEVTRISVLKINGKKQSFHDDKILADIAIVDSFFIKNTPLNIIKNSVIDACAQCTEAYDSKNSNEYTKFLCEQAFNILENGILNDMFEKFPFGSLIAGLGFGNSSTTLGHALSYIYSNEGYSHGHALAHTTLVAHKFNKSKFYERFKKIVEKLKFSPIHISSSLDDASELILQDRKHLDNNPNLISKNEIIELLKEINSHNF</sequence>
<dbReference type="InterPro" id="IPR039697">
    <property type="entry name" value="Alcohol_dehydrogenase_Fe"/>
</dbReference>
<comment type="caution">
    <text evidence="4">The sequence shown here is derived from an EMBL/GenBank/DDBJ whole genome shotgun (WGS) entry which is preliminary data.</text>
</comment>
<dbReference type="Pfam" id="PF25137">
    <property type="entry name" value="ADH_Fe_C"/>
    <property type="match status" value="1"/>
</dbReference>
<dbReference type="PATRIC" id="fig|886738.10.peg.2139"/>
<keyword evidence="1" id="KW-0560">Oxidoreductase</keyword>
<organism evidence="4">
    <name type="scientific">Candidatus Nitrosarchaeum limnium SFB1</name>
    <dbReference type="NCBI Taxonomy" id="886738"/>
    <lineage>
        <taxon>Archaea</taxon>
        <taxon>Nitrososphaerota</taxon>
        <taxon>Nitrososphaeria</taxon>
        <taxon>Nitrosopumilales</taxon>
        <taxon>Nitrosopumilaceae</taxon>
        <taxon>Nitrosarchaeum</taxon>
    </lineage>
</organism>
<dbReference type="AlphaFoldDB" id="F3KMW7"/>
<feature type="domain" description="Alcohol dehydrogenase iron-type/glycerol dehydrogenase GldA" evidence="2">
    <location>
        <begin position="7"/>
        <end position="142"/>
    </location>
</feature>
<dbReference type="SUPFAM" id="SSF56796">
    <property type="entry name" value="Dehydroquinate synthase-like"/>
    <property type="match status" value="1"/>
</dbReference>
<dbReference type="Gene3D" id="1.20.1090.10">
    <property type="entry name" value="Dehydroquinate synthase-like - alpha domain"/>
    <property type="match status" value="1"/>
</dbReference>